<dbReference type="PROSITE" id="PS51257">
    <property type="entry name" value="PROKAR_LIPOPROTEIN"/>
    <property type="match status" value="1"/>
</dbReference>
<keyword evidence="3" id="KW-1185">Reference proteome</keyword>
<evidence type="ECO:0000256" key="1">
    <source>
        <dbReference type="SAM" id="SignalP"/>
    </source>
</evidence>
<protein>
    <submittedName>
        <fullName evidence="2">Uncharacterized protein</fullName>
    </submittedName>
</protein>
<gene>
    <name evidence="2" type="ORF">CP49_33395</name>
</gene>
<evidence type="ECO:0000313" key="2">
    <source>
        <dbReference type="EMBL" id="KRQ92591.1"/>
    </source>
</evidence>
<feature type="signal peptide" evidence="1">
    <location>
        <begin position="1"/>
        <end position="15"/>
    </location>
</feature>
<sequence>MRVTIAIVLSATALAACTPESNNDVTGSVDNCARKLYSQYNPKDKKQCVAVCIACERGVVTTCSTACTLKGAI</sequence>
<dbReference type="OrthoDB" id="8244487at2"/>
<organism evidence="2 3">
    <name type="scientific">Bradyrhizobium valentinum</name>
    <dbReference type="NCBI Taxonomy" id="1518501"/>
    <lineage>
        <taxon>Bacteria</taxon>
        <taxon>Pseudomonadati</taxon>
        <taxon>Pseudomonadota</taxon>
        <taxon>Alphaproteobacteria</taxon>
        <taxon>Hyphomicrobiales</taxon>
        <taxon>Nitrobacteraceae</taxon>
        <taxon>Bradyrhizobium</taxon>
    </lineage>
</organism>
<dbReference type="AlphaFoldDB" id="A0A0R3KK53"/>
<evidence type="ECO:0000313" key="3">
    <source>
        <dbReference type="Proteomes" id="UP000051913"/>
    </source>
</evidence>
<name>A0A0R3KK53_9BRAD</name>
<keyword evidence="1" id="KW-0732">Signal</keyword>
<comment type="caution">
    <text evidence="2">The sequence shown here is derived from an EMBL/GenBank/DDBJ whole genome shotgun (WGS) entry which is preliminary data.</text>
</comment>
<dbReference type="RefSeq" id="WP_057855537.1">
    <property type="nucleotide sequence ID" value="NZ_LLXX01000230.1"/>
</dbReference>
<feature type="chain" id="PRO_5013311794" evidence="1">
    <location>
        <begin position="16"/>
        <end position="73"/>
    </location>
</feature>
<accession>A0A0R3KK53</accession>
<dbReference type="EMBL" id="LLXX01000230">
    <property type="protein sequence ID" value="KRQ92591.1"/>
    <property type="molecule type" value="Genomic_DNA"/>
</dbReference>
<dbReference type="Proteomes" id="UP000051913">
    <property type="component" value="Unassembled WGS sequence"/>
</dbReference>
<proteinExistence type="predicted"/>
<reference evidence="2 3" key="1">
    <citation type="submission" date="2014-03" db="EMBL/GenBank/DDBJ databases">
        <title>Bradyrhizobium valentinum sp. nov., isolated from effective nodules of Lupinus mariae-josephae, a lupine endemic of basic-lime soils in Eastern Spain.</title>
        <authorList>
            <person name="Duran D."/>
            <person name="Rey L."/>
            <person name="Navarro A."/>
            <person name="Busquets A."/>
            <person name="Imperial J."/>
            <person name="Ruiz-Argueso T."/>
        </authorList>
    </citation>
    <scope>NUCLEOTIDE SEQUENCE [LARGE SCALE GENOMIC DNA]</scope>
    <source>
        <strain evidence="2 3">LmjM3</strain>
    </source>
</reference>